<keyword evidence="2" id="KW-0813">Transport</keyword>
<organism evidence="7 8">
    <name type="scientific">Herbaspirillum frisingense</name>
    <dbReference type="NCBI Taxonomy" id="92645"/>
    <lineage>
        <taxon>Bacteria</taxon>
        <taxon>Pseudomonadati</taxon>
        <taxon>Pseudomonadota</taxon>
        <taxon>Betaproteobacteria</taxon>
        <taxon>Burkholderiales</taxon>
        <taxon>Oxalobacteraceae</taxon>
        <taxon>Herbaspirillum</taxon>
    </lineage>
</organism>
<protein>
    <submittedName>
        <fullName evidence="7">Cobalt-zinc-cadmium resistance protein CzcB</fullName>
    </submittedName>
</protein>
<dbReference type="FunFam" id="2.40.30.170:FF:000010">
    <property type="entry name" value="Efflux RND transporter periplasmic adaptor subunit"/>
    <property type="match status" value="1"/>
</dbReference>
<evidence type="ECO:0000256" key="1">
    <source>
        <dbReference type="ARBA" id="ARBA00009477"/>
    </source>
</evidence>
<dbReference type="Pfam" id="PF25975">
    <property type="entry name" value="CzcB_C"/>
    <property type="match status" value="1"/>
</dbReference>
<dbReference type="PANTHER" id="PTHR30097">
    <property type="entry name" value="CATION EFFLUX SYSTEM PROTEIN CUSB"/>
    <property type="match status" value="1"/>
</dbReference>
<gene>
    <name evidence="7" type="primary">czcB_2</name>
    <name evidence="7" type="ORF">GAK35_02486</name>
</gene>
<feature type="coiled-coil region" evidence="3">
    <location>
        <begin position="157"/>
        <end position="184"/>
    </location>
</feature>
<dbReference type="GO" id="GO:0015679">
    <property type="term" value="P:plasma membrane copper ion transport"/>
    <property type="evidence" value="ECO:0007669"/>
    <property type="project" value="TreeGrafter"/>
</dbReference>
<feature type="domain" description="CzcB-like barrel-sandwich hybrid" evidence="5">
    <location>
        <begin position="90"/>
        <end position="233"/>
    </location>
</feature>
<dbReference type="SUPFAM" id="SSF111369">
    <property type="entry name" value="HlyD-like secretion proteins"/>
    <property type="match status" value="1"/>
</dbReference>
<name>A0A7V8FW21_9BURK</name>
<dbReference type="Gene3D" id="2.40.50.100">
    <property type="match status" value="1"/>
</dbReference>
<dbReference type="Pfam" id="PF25973">
    <property type="entry name" value="BSH_CzcB"/>
    <property type="match status" value="1"/>
</dbReference>
<dbReference type="EMBL" id="WNDX01000072">
    <property type="protein sequence ID" value="KAF1042865.1"/>
    <property type="molecule type" value="Genomic_DNA"/>
</dbReference>
<dbReference type="Gene3D" id="2.40.30.170">
    <property type="match status" value="1"/>
</dbReference>
<evidence type="ECO:0000259" key="5">
    <source>
        <dbReference type="Pfam" id="PF25973"/>
    </source>
</evidence>
<dbReference type="Proteomes" id="UP000462435">
    <property type="component" value="Unassembled WGS sequence"/>
</dbReference>
<evidence type="ECO:0000259" key="4">
    <source>
        <dbReference type="Pfam" id="PF25954"/>
    </source>
</evidence>
<dbReference type="PANTHER" id="PTHR30097:SF4">
    <property type="entry name" value="SLR6042 PROTEIN"/>
    <property type="match status" value="1"/>
</dbReference>
<comment type="similarity">
    <text evidence="1">Belongs to the membrane fusion protein (MFP) (TC 8.A.1) family.</text>
</comment>
<accession>A0A7V8FW21</accession>
<dbReference type="GO" id="GO:0030313">
    <property type="term" value="C:cell envelope"/>
    <property type="evidence" value="ECO:0007669"/>
    <property type="project" value="TreeGrafter"/>
</dbReference>
<comment type="caution">
    <text evidence="7">The sequence shown here is derived from an EMBL/GenBank/DDBJ whole genome shotgun (WGS) entry which is preliminary data.</text>
</comment>
<feature type="domain" description="CzcB-like C-terminal circularly permuted SH3-like" evidence="6">
    <location>
        <begin position="319"/>
        <end position="374"/>
    </location>
</feature>
<reference evidence="8" key="1">
    <citation type="journal article" date="2020" name="MBio">
        <title>Horizontal gene transfer to a defensive symbiont with a reduced genome amongst a multipartite beetle microbiome.</title>
        <authorList>
            <person name="Waterworth S.C."/>
            <person name="Florez L.V."/>
            <person name="Rees E.R."/>
            <person name="Hertweck C."/>
            <person name="Kaltenpoth M."/>
            <person name="Kwan J.C."/>
        </authorList>
    </citation>
    <scope>NUCLEOTIDE SEQUENCE [LARGE SCALE GENOMIC DNA]</scope>
</reference>
<dbReference type="InterPro" id="IPR006143">
    <property type="entry name" value="RND_pump_MFP"/>
</dbReference>
<dbReference type="Gene3D" id="2.40.420.20">
    <property type="match status" value="1"/>
</dbReference>
<evidence type="ECO:0000256" key="3">
    <source>
        <dbReference type="SAM" id="Coils"/>
    </source>
</evidence>
<evidence type="ECO:0000313" key="8">
    <source>
        <dbReference type="Proteomes" id="UP000462435"/>
    </source>
</evidence>
<sequence length="380" mass="40709">MNKKTTHARRLAFLLGGLALIIIAVRGVLPLKADELKSSAGAILSREGDRLLIPSGSPLRDTLATTVIDQRDIAVPFALPASIEPDPARLAKMLPPTIGRIAVIRKRLGDEVKAGDILFEIDSADLAQAYSDERKAQSTLALTRRNLDRQRALDQAEISARRDLEQAQNDYEQAESEAARSRARLAQLGAGQASATPGRLAVRSPVSGHVIELNAAVGSYWNDATAAVMTVADLSTVFVTANAQEKDLPRLYAGQDAEITLDAYPGETMHAKVKLIGQTLDPDTRTVKIRMLADNAGGRLKPGMFAQATLRDRPRAGLLVPMTAVVQSGFSNRIFVETAPWAFIANKVTLGAQVGEDVEVLSGLQAGARVVVKDGVLLND</sequence>
<dbReference type="GO" id="GO:0022857">
    <property type="term" value="F:transmembrane transporter activity"/>
    <property type="evidence" value="ECO:0007669"/>
    <property type="project" value="InterPro"/>
</dbReference>
<dbReference type="InterPro" id="IPR051909">
    <property type="entry name" value="MFP_Cation_Efflux"/>
</dbReference>
<evidence type="ECO:0000259" key="6">
    <source>
        <dbReference type="Pfam" id="PF25975"/>
    </source>
</evidence>
<dbReference type="GO" id="GO:0016020">
    <property type="term" value="C:membrane"/>
    <property type="evidence" value="ECO:0007669"/>
    <property type="project" value="InterPro"/>
</dbReference>
<dbReference type="InterPro" id="IPR058649">
    <property type="entry name" value="CzcB_C"/>
</dbReference>
<dbReference type="InterPro" id="IPR058647">
    <property type="entry name" value="BSH_CzcB-like"/>
</dbReference>
<dbReference type="GO" id="GO:0060003">
    <property type="term" value="P:copper ion export"/>
    <property type="evidence" value="ECO:0007669"/>
    <property type="project" value="TreeGrafter"/>
</dbReference>
<evidence type="ECO:0000256" key="2">
    <source>
        <dbReference type="ARBA" id="ARBA00022448"/>
    </source>
</evidence>
<keyword evidence="3" id="KW-0175">Coiled coil</keyword>
<dbReference type="NCBIfam" id="TIGR01730">
    <property type="entry name" value="RND_mfp"/>
    <property type="match status" value="1"/>
</dbReference>
<dbReference type="InterPro" id="IPR058792">
    <property type="entry name" value="Beta-barrel_RND_2"/>
</dbReference>
<dbReference type="Pfam" id="PF25954">
    <property type="entry name" value="Beta-barrel_RND_2"/>
    <property type="match status" value="1"/>
</dbReference>
<dbReference type="Gene3D" id="1.10.287.470">
    <property type="entry name" value="Helix hairpin bin"/>
    <property type="match status" value="1"/>
</dbReference>
<proteinExistence type="inferred from homology"/>
<evidence type="ECO:0000313" key="7">
    <source>
        <dbReference type="EMBL" id="KAF1042865.1"/>
    </source>
</evidence>
<feature type="domain" description="CusB-like beta-barrel" evidence="4">
    <location>
        <begin position="236"/>
        <end position="312"/>
    </location>
</feature>
<dbReference type="AlphaFoldDB" id="A0A7V8FW21"/>